<organism evidence="1 2">
    <name type="scientific">Laccaria amethystina LaAM-08-1</name>
    <dbReference type="NCBI Taxonomy" id="1095629"/>
    <lineage>
        <taxon>Eukaryota</taxon>
        <taxon>Fungi</taxon>
        <taxon>Dikarya</taxon>
        <taxon>Basidiomycota</taxon>
        <taxon>Agaricomycotina</taxon>
        <taxon>Agaricomycetes</taxon>
        <taxon>Agaricomycetidae</taxon>
        <taxon>Agaricales</taxon>
        <taxon>Agaricineae</taxon>
        <taxon>Hydnangiaceae</taxon>
        <taxon>Laccaria</taxon>
    </lineage>
</organism>
<name>A0A0C9XQG8_9AGAR</name>
<sequence length="95" mass="11097">MQHVFTTGEPTPFLRISSTLRIKLSQLQENGSVLSTRRKMFMDSALAQPPFVHLSSVRIYLPVPSSRQRIYSKHRHISRVYHFIILQGYKKRRGS</sequence>
<keyword evidence="2" id="KW-1185">Reference proteome</keyword>
<gene>
    <name evidence="1" type="ORF">K443DRAFT_680905</name>
</gene>
<dbReference type="EMBL" id="KN838673">
    <property type="protein sequence ID" value="KIJ98262.1"/>
    <property type="molecule type" value="Genomic_DNA"/>
</dbReference>
<dbReference type="HOGENOM" id="CLU_2373103_0_0_1"/>
<proteinExistence type="predicted"/>
<protein>
    <submittedName>
        <fullName evidence="1">Uncharacterized protein</fullName>
    </submittedName>
</protein>
<accession>A0A0C9XQG8</accession>
<reference evidence="1 2" key="1">
    <citation type="submission" date="2014-04" db="EMBL/GenBank/DDBJ databases">
        <authorList>
            <consortium name="DOE Joint Genome Institute"/>
            <person name="Kuo A."/>
            <person name="Kohler A."/>
            <person name="Nagy L.G."/>
            <person name="Floudas D."/>
            <person name="Copeland A."/>
            <person name="Barry K.W."/>
            <person name="Cichocki N."/>
            <person name="Veneault-Fourrey C."/>
            <person name="LaButti K."/>
            <person name="Lindquist E.A."/>
            <person name="Lipzen A."/>
            <person name="Lundell T."/>
            <person name="Morin E."/>
            <person name="Murat C."/>
            <person name="Sun H."/>
            <person name="Tunlid A."/>
            <person name="Henrissat B."/>
            <person name="Grigoriev I.V."/>
            <person name="Hibbett D.S."/>
            <person name="Martin F."/>
            <person name="Nordberg H.P."/>
            <person name="Cantor M.N."/>
            <person name="Hua S.X."/>
        </authorList>
    </citation>
    <scope>NUCLEOTIDE SEQUENCE [LARGE SCALE GENOMIC DNA]</scope>
    <source>
        <strain evidence="1 2">LaAM-08-1</strain>
    </source>
</reference>
<evidence type="ECO:0000313" key="1">
    <source>
        <dbReference type="EMBL" id="KIJ98262.1"/>
    </source>
</evidence>
<dbReference type="Proteomes" id="UP000054477">
    <property type="component" value="Unassembled WGS sequence"/>
</dbReference>
<reference evidence="2" key="2">
    <citation type="submission" date="2015-01" db="EMBL/GenBank/DDBJ databases">
        <title>Evolutionary Origins and Diversification of the Mycorrhizal Mutualists.</title>
        <authorList>
            <consortium name="DOE Joint Genome Institute"/>
            <consortium name="Mycorrhizal Genomics Consortium"/>
            <person name="Kohler A."/>
            <person name="Kuo A."/>
            <person name="Nagy L.G."/>
            <person name="Floudas D."/>
            <person name="Copeland A."/>
            <person name="Barry K.W."/>
            <person name="Cichocki N."/>
            <person name="Veneault-Fourrey C."/>
            <person name="LaButti K."/>
            <person name="Lindquist E.A."/>
            <person name="Lipzen A."/>
            <person name="Lundell T."/>
            <person name="Morin E."/>
            <person name="Murat C."/>
            <person name="Riley R."/>
            <person name="Ohm R."/>
            <person name="Sun H."/>
            <person name="Tunlid A."/>
            <person name="Henrissat B."/>
            <person name="Grigoriev I.V."/>
            <person name="Hibbett D.S."/>
            <person name="Martin F."/>
        </authorList>
    </citation>
    <scope>NUCLEOTIDE SEQUENCE [LARGE SCALE GENOMIC DNA]</scope>
    <source>
        <strain evidence="2">LaAM-08-1</strain>
    </source>
</reference>
<dbReference type="AlphaFoldDB" id="A0A0C9XQG8"/>
<evidence type="ECO:0000313" key="2">
    <source>
        <dbReference type="Proteomes" id="UP000054477"/>
    </source>
</evidence>